<protein>
    <submittedName>
        <fullName evidence="2">GNAT family acetyltransferase</fullName>
    </submittedName>
</protein>
<dbReference type="PANTHER" id="PTHR43792">
    <property type="entry name" value="GNAT FAMILY, PUTATIVE (AFU_ORTHOLOGUE AFUA_3G00765)-RELATED-RELATED"/>
    <property type="match status" value="1"/>
</dbReference>
<dbReference type="InterPro" id="IPR000182">
    <property type="entry name" value="GNAT_dom"/>
</dbReference>
<gene>
    <name evidence="2" type="ORF">GCM10009332_29960</name>
</gene>
<dbReference type="InterPro" id="IPR016181">
    <property type="entry name" value="Acyl_CoA_acyltransferase"/>
</dbReference>
<reference evidence="2" key="1">
    <citation type="journal article" date="2014" name="Int. J. Syst. Evol. Microbiol.">
        <title>Complete genome sequence of Corynebacterium casei LMG S-19264T (=DSM 44701T), isolated from a smear-ripened cheese.</title>
        <authorList>
            <consortium name="US DOE Joint Genome Institute (JGI-PGF)"/>
            <person name="Walter F."/>
            <person name="Albersmeier A."/>
            <person name="Kalinowski J."/>
            <person name="Ruckert C."/>
        </authorList>
    </citation>
    <scope>NUCLEOTIDE SEQUENCE</scope>
    <source>
        <strain evidence="2">JCM 30804</strain>
    </source>
</reference>
<reference evidence="2" key="2">
    <citation type="submission" date="2020-09" db="EMBL/GenBank/DDBJ databases">
        <authorList>
            <person name="Sun Q."/>
            <person name="Ohkuma M."/>
        </authorList>
    </citation>
    <scope>NUCLEOTIDE SEQUENCE</scope>
    <source>
        <strain evidence="2">JCM 30804</strain>
    </source>
</reference>
<evidence type="ECO:0000259" key="1">
    <source>
        <dbReference type="Pfam" id="PF13302"/>
    </source>
</evidence>
<accession>A0A917NEQ3</accession>
<feature type="domain" description="N-acetyltransferase" evidence="1">
    <location>
        <begin position="7"/>
        <end position="158"/>
    </location>
</feature>
<dbReference type="PANTHER" id="PTHR43792:SF1">
    <property type="entry name" value="N-ACETYLTRANSFERASE DOMAIN-CONTAINING PROTEIN"/>
    <property type="match status" value="1"/>
</dbReference>
<dbReference type="Gene3D" id="3.40.630.30">
    <property type="match status" value="1"/>
</dbReference>
<dbReference type="RefSeq" id="WP_188922431.1">
    <property type="nucleotide sequence ID" value="NZ_BMPZ01000011.1"/>
</dbReference>
<evidence type="ECO:0000313" key="3">
    <source>
        <dbReference type="Proteomes" id="UP000613743"/>
    </source>
</evidence>
<dbReference type="Proteomes" id="UP000613743">
    <property type="component" value="Unassembled WGS sequence"/>
</dbReference>
<comment type="caution">
    <text evidence="2">The sequence shown here is derived from an EMBL/GenBank/DDBJ whole genome shotgun (WGS) entry which is preliminary data.</text>
</comment>
<evidence type="ECO:0000313" key="2">
    <source>
        <dbReference type="EMBL" id="GGI90662.1"/>
    </source>
</evidence>
<sequence>MIKNSERLQFCLMNPNDADLLYELDQDVEVMRYINGGNKTTKQQLDEVYLPRLMSYTTPEKGWGMWKVETIGTASCPREFLGFILIRPLHFFSGQFDDSNLEIGWRFKRQYWGKGYAFEAAQSVIKGLVSSQPIQYFTAIADPRNNASVALMKKLNMTYLKSAVYRDPLGDSDAVFYHLAVND</sequence>
<name>A0A917NEQ3_9GAMM</name>
<organism evidence="2 3">
    <name type="scientific">Shewanella gelidii</name>
    <dbReference type="NCBI Taxonomy" id="1642821"/>
    <lineage>
        <taxon>Bacteria</taxon>
        <taxon>Pseudomonadati</taxon>
        <taxon>Pseudomonadota</taxon>
        <taxon>Gammaproteobacteria</taxon>
        <taxon>Alteromonadales</taxon>
        <taxon>Shewanellaceae</taxon>
        <taxon>Shewanella</taxon>
    </lineage>
</organism>
<proteinExistence type="predicted"/>
<dbReference type="InterPro" id="IPR051531">
    <property type="entry name" value="N-acetyltransferase"/>
</dbReference>
<dbReference type="EMBL" id="BMPZ01000011">
    <property type="protein sequence ID" value="GGI90662.1"/>
    <property type="molecule type" value="Genomic_DNA"/>
</dbReference>
<dbReference type="GO" id="GO:0016747">
    <property type="term" value="F:acyltransferase activity, transferring groups other than amino-acyl groups"/>
    <property type="evidence" value="ECO:0007669"/>
    <property type="project" value="InterPro"/>
</dbReference>
<keyword evidence="3" id="KW-1185">Reference proteome</keyword>
<dbReference type="Pfam" id="PF13302">
    <property type="entry name" value="Acetyltransf_3"/>
    <property type="match status" value="1"/>
</dbReference>
<dbReference type="SUPFAM" id="SSF55729">
    <property type="entry name" value="Acyl-CoA N-acyltransferases (Nat)"/>
    <property type="match status" value="1"/>
</dbReference>
<dbReference type="AlphaFoldDB" id="A0A917NEQ3"/>